<proteinExistence type="predicted"/>
<gene>
    <name evidence="1" type="ORF">MCOR_36226</name>
</gene>
<organism evidence="1 2">
    <name type="scientific">Mytilus coruscus</name>
    <name type="common">Sea mussel</name>
    <dbReference type="NCBI Taxonomy" id="42192"/>
    <lineage>
        <taxon>Eukaryota</taxon>
        <taxon>Metazoa</taxon>
        <taxon>Spiralia</taxon>
        <taxon>Lophotrochozoa</taxon>
        <taxon>Mollusca</taxon>
        <taxon>Bivalvia</taxon>
        <taxon>Autobranchia</taxon>
        <taxon>Pteriomorphia</taxon>
        <taxon>Mytilida</taxon>
        <taxon>Mytiloidea</taxon>
        <taxon>Mytilidae</taxon>
        <taxon>Mytilinae</taxon>
        <taxon>Mytilus</taxon>
    </lineage>
</organism>
<dbReference type="EMBL" id="CACVKT020006490">
    <property type="protein sequence ID" value="CAC5402259.1"/>
    <property type="molecule type" value="Genomic_DNA"/>
</dbReference>
<accession>A0A6J8D2Z3</accession>
<dbReference type="OrthoDB" id="6086655at2759"/>
<reference evidence="1 2" key="1">
    <citation type="submission" date="2020-06" db="EMBL/GenBank/DDBJ databases">
        <authorList>
            <person name="Li R."/>
            <person name="Bekaert M."/>
        </authorList>
    </citation>
    <scope>NUCLEOTIDE SEQUENCE [LARGE SCALE GENOMIC DNA]</scope>
    <source>
        <strain evidence="2">wild</strain>
    </source>
</reference>
<evidence type="ECO:0000313" key="2">
    <source>
        <dbReference type="Proteomes" id="UP000507470"/>
    </source>
</evidence>
<evidence type="ECO:0000313" key="1">
    <source>
        <dbReference type="EMBL" id="CAC5402259.1"/>
    </source>
</evidence>
<dbReference type="Proteomes" id="UP000507470">
    <property type="component" value="Unassembled WGS sequence"/>
</dbReference>
<keyword evidence="2" id="KW-1185">Reference proteome</keyword>
<protein>
    <submittedName>
        <fullName evidence="1">Uncharacterized protein</fullName>
    </submittedName>
</protein>
<name>A0A6J8D2Z3_MYTCO</name>
<sequence length="204" mass="23609">MAFSTGFQSVQKHNIRNIYSTSISLENRTMKRKVDNQRKSARKPVYVDVKTNSNFITYEYVPEYKAYIPKAPAFRTVSGSKATEISKRLYTPRMRTPIQETESEVKSLHPEPSSYESQNCSVERLSQPTVASYIRLRMRSANERKMKVTEISKACDRLNLPPSQRYFPMAYKNWLNVNGTKSMRSSFLSTNTNRSSLDSLDYDI</sequence>
<dbReference type="AlphaFoldDB" id="A0A6J8D2Z3"/>